<dbReference type="InterPro" id="IPR006091">
    <property type="entry name" value="Acyl-CoA_Oxase/DH_mid-dom"/>
</dbReference>
<protein>
    <recommendedName>
        <fullName evidence="9">Acyl-CoA dehydrogenase/oxidase N-terminal domain-containing protein</fullName>
    </recommendedName>
</protein>
<feature type="domain" description="Acyl-CoA dehydrogenase/oxidase N-terminal" evidence="7">
    <location>
        <begin position="31"/>
        <end position="143"/>
    </location>
</feature>
<dbReference type="InterPro" id="IPR037069">
    <property type="entry name" value="AcylCoA_DH/ox_N_sf"/>
</dbReference>
<dbReference type="PANTHER" id="PTHR43884:SF12">
    <property type="entry name" value="ISOVALERYL-COA DEHYDROGENASE, MITOCHONDRIAL-RELATED"/>
    <property type="match status" value="1"/>
</dbReference>
<evidence type="ECO:0008006" key="9">
    <source>
        <dbReference type="Google" id="ProtNLM"/>
    </source>
</evidence>
<dbReference type="GO" id="GO:0003995">
    <property type="term" value="F:acyl-CoA dehydrogenase activity"/>
    <property type="evidence" value="ECO:0007669"/>
    <property type="project" value="TreeGrafter"/>
</dbReference>
<dbReference type="Gene3D" id="1.10.540.10">
    <property type="entry name" value="Acyl-CoA dehydrogenase/oxidase, N-terminal domain"/>
    <property type="match status" value="1"/>
</dbReference>
<evidence type="ECO:0000256" key="1">
    <source>
        <dbReference type="ARBA" id="ARBA00001974"/>
    </source>
</evidence>
<comment type="similarity">
    <text evidence="2">Belongs to the acyl-CoA dehydrogenase family.</text>
</comment>
<dbReference type="Gene3D" id="2.40.110.10">
    <property type="entry name" value="Butyryl-CoA Dehydrogenase, subunit A, domain 2"/>
    <property type="match status" value="1"/>
</dbReference>
<evidence type="ECO:0000259" key="7">
    <source>
        <dbReference type="Pfam" id="PF02771"/>
    </source>
</evidence>
<dbReference type="PANTHER" id="PTHR43884">
    <property type="entry name" value="ACYL-COA DEHYDROGENASE"/>
    <property type="match status" value="1"/>
</dbReference>
<evidence type="ECO:0000256" key="2">
    <source>
        <dbReference type="ARBA" id="ARBA00009347"/>
    </source>
</evidence>
<reference evidence="8" key="1">
    <citation type="submission" date="2018-05" db="EMBL/GenBank/DDBJ databases">
        <authorList>
            <person name="Lanie J.A."/>
            <person name="Ng W.-L."/>
            <person name="Kazmierczak K.M."/>
            <person name="Andrzejewski T.M."/>
            <person name="Davidsen T.M."/>
            <person name="Wayne K.J."/>
            <person name="Tettelin H."/>
            <person name="Glass J.I."/>
            <person name="Rusch D."/>
            <person name="Podicherti R."/>
            <person name="Tsui H.-C.T."/>
            <person name="Winkler M.E."/>
        </authorList>
    </citation>
    <scope>NUCLEOTIDE SEQUENCE</scope>
</reference>
<sequence>MSKKSTQFKTGGQFLLESIFDTEMFSREDFSDEHRDIYNMVMDFDRDRVLSQKDEIEKYNPELSKSLLKELGELGLLGIDIPEKFGGIEVDKITSAIVAEALVYSPSIAVAWGVQTGIGSLPLIWFGTDKQKEKFLPALAAGEMICAYGLTEPSSGSDATEAKTTATLTDDGKHYILNGEKIFITNGGWSELFTVFAQVDG</sequence>
<dbReference type="FunFam" id="1.10.540.10:FF:000001">
    <property type="entry name" value="Very long-chain-specific acyl-CoA dehydrogenase, mitochondrial"/>
    <property type="match status" value="1"/>
</dbReference>
<dbReference type="EMBL" id="UINC01030281">
    <property type="protein sequence ID" value="SVB14411.1"/>
    <property type="molecule type" value="Genomic_DNA"/>
</dbReference>
<dbReference type="InterPro" id="IPR013786">
    <property type="entry name" value="AcylCoA_DH/ox_N"/>
</dbReference>
<dbReference type="Pfam" id="PF02771">
    <property type="entry name" value="Acyl-CoA_dh_N"/>
    <property type="match status" value="1"/>
</dbReference>
<feature type="domain" description="Acyl-CoA oxidase/dehydrogenase middle" evidence="6">
    <location>
        <begin position="147"/>
        <end position="198"/>
    </location>
</feature>
<comment type="cofactor">
    <cofactor evidence="1">
        <name>FAD</name>
        <dbReference type="ChEBI" id="CHEBI:57692"/>
    </cofactor>
</comment>
<evidence type="ECO:0000256" key="4">
    <source>
        <dbReference type="ARBA" id="ARBA00022827"/>
    </source>
</evidence>
<evidence type="ECO:0000256" key="3">
    <source>
        <dbReference type="ARBA" id="ARBA00022630"/>
    </source>
</evidence>
<keyword evidence="3" id="KW-0285">Flavoprotein</keyword>
<dbReference type="AlphaFoldDB" id="A0A382BLJ7"/>
<feature type="non-terminal residue" evidence="8">
    <location>
        <position position="201"/>
    </location>
</feature>
<dbReference type="InterPro" id="IPR009100">
    <property type="entry name" value="AcylCoA_DH/oxidase_NM_dom_sf"/>
</dbReference>
<keyword evidence="4" id="KW-0274">FAD</keyword>
<evidence type="ECO:0000256" key="5">
    <source>
        <dbReference type="ARBA" id="ARBA00023002"/>
    </source>
</evidence>
<dbReference type="Pfam" id="PF02770">
    <property type="entry name" value="Acyl-CoA_dh_M"/>
    <property type="match status" value="1"/>
</dbReference>
<evidence type="ECO:0000259" key="6">
    <source>
        <dbReference type="Pfam" id="PF02770"/>
    </source>
</evidence>
<accession>A0A382BLJ7</accession>
<proteinExistence type="inferred from homology"/>
<name>A0A382BLJ7_9ZZZZ</name>
<gene>
    <name evidence="8" type="ORF">METZ01_LOCUS167265</name>
</gene>
<dbReference type="InterPro" id="IPR046373">
    <property type="entry name" value="Acyl-CoA_Oxase/DH_mid-dom_sf"/>
</dbReference>
<evidence type="ECO:0000313" key="8">
    <source>
        <dbReference type="EMBL" id="SVB14411.1"/>
    </source>
</evidence>
<keyword evidence="5" id="KW-0560">Oxidoreductase</keyword>
<dbReference type="SUPFAM" id="SSF56645">
    <property type="entry name" value="Acyl-CoA dehydrogenase NM domain-like"/>
    <property type="match status" value="1"/>
</dbReference>
<dbReference type="GO" id="GO:0050660">
    <property type="term" value="F:flavin adenine dinucleotide binding"/>
    <property type="evidence" value="ECO:0007669"/>
    <property type="project" value="InterPro"/>
</dbReference>
<organism evidence="8">
    <name type="scientific">marine metagenome</name>
    <dbReference type="NCBI Taxonomy" id="408172"/>
    <lineage>
        <taxon>unclassified sequences</taxon>
        <taxon>metagenomes</taxon>
        <taxon>ecological metagenomes</taxon>
    </lineage>
</organism>